<sequence length="143" mass="15845">MDSGFGSFSSGPGAGFDFMFTLVPVLIGIVFVIIIISLIGSGVRYAKNASSPKNTHYARIVSKRMDVKNTSHSHGNDNMMHSTSSRTYYYITLEFDNGHRQEYLDVKNLYGLVAEGDEGYAAVQGDWIVAFERNVNQGQSSFR</sequence>
<keyword evidence="1" id="KW-0812">Transmembrane</keyword>
<comment type="caution">
    <text evidence="2">The sequence shown here is derived from an EMBL/GenBank/DDBJ whole genome shotgun (WGS) entry which is preliminary data.</text>
</comment>
<dbReference type="InterPro" id="IPR019635">
    <property type="entry name" value="DUF2500"/>
</dbReference>
<gene>
    <name evidence="2" type="ORF">J41TS4_30670</name>
</gene>
<evidence type="ECO:0008006" key="4">
    <source>
        <dbReference type="Google" id="ProtNLM"/>
    </source>
</evidence>
<evidence type="ECO:0000256" key="1">
    <source>
        <dbReference type="SAM" id="Phobius"/>
    </source>
</evidence>
<evidence type="ECO:0000313" key="2">
    <source>
        <dbReference type="EMBL" id="GIO43309.1"/>
    </source>
</evidence>
<dbReference type="RefSeq" id="WP_044482312.1">
    <property type="nucleotide sequence ID" value="NZ_BORS01000010.1"/>
</dbReference>
<protein>
    <recommendedName>
        <fullName evidence="4">DUF2500 domain-containing protein</fullName>
    </recommendedName>
</protein>
<feature type="transmembrane region" description="Helical" evidence="1">
    <location>
        <begin position="20"/>
        <end position="43"/>
    </location>
</feature>
<keyword evidence="3" id="KW-1185">Reference proteome</keyword>
<dbReference type="Proteomes" id="UP000678895">
    <property type="component" value="Unassembled WGS sequence"/>
</dbReference>
<name>A0A919Y2J1_9BACL</name>
<keyword evidence="1" id="KW-1133">Transmembrane helix</keyword>
<keyword evidence="1" id="KW-0472">Membrane</keyword>
<dbReference type="EMBL" id="BORS01000010">
    <property type="protein sequence ID" value="GIO43309.1"/>
    <property type="molecule type" value="Genomic_DNA"/>
</dbReference>
<reference evidence="2" key="1">
    <citation type="submission" date="2021-03" db="EMBL/GenBank/DDBJ databases">
        <title>Antimicrobial resistance genes in bacteria isolated from Japanese honey, and their potential for conferring macrolide and lincosamide resistance in the American foulbrood pathogen Paenibacillus larvae.</title>
        <authorList>
            <person name="Okamoto M."/>
            <person name="Kumagai M."/>
            <person name="Kanamori H."/>
            <person name="Takamatsu D."/>
        </authorList>
    </citation>
    <scope>NUCLEOTIDE SEQUENCE</scope>
    <source>
        <strain evidence="2">J41TS4</strain>
    </source>
</reference>
<dbReference type="AlphaFoldDB" id="A0A919Y2J1"/>
<dbReference type="Pfam" id="PF10694">
    <property type="entry name" value="DUF2500"/>
    <property type="match status" value="1"/>
</dbReference>
<evidence type="ECO:0000313" key="3">
    <source>
        <dbReference type="Proteomes" id="UP000678895"/>
    </source>
</evidence>
<accession>A0A919Y2J1</accession>
<organism evidence="2 3">
    <name type="scientific">Paenibacillus apis</name>
    <dbReference type="NCBI Taxonomy" id="1792174"/>
    <lineage>
        <taxon>Bacteria</taxon>
        <taxon>Bacillati</taxon>
        <taxon>Bacillota</taxon>
        <taxon>Bacilli</taxon>
        <taxon>Bacillales</taxon>
        <taxon>Paenibacillaceae</taxon>
        <taxon>Paenibacillus</taxon>
    </lineage>
</organism>
<dbReference type="Gene3D" id="2.40.50.660">
    <property type="match status" value="1"/>
</dbReference>
<proteinExistence type="predicted"/>